<feature type="region of interest" description="Disordered" evidence="4">
    <location>
        <begin position="281"/>
        <end position="387"/>
    </location>
</feature>
<dbReference type="PANTHER" id="PTHR24012">
    <property type="entry name" value="RNA BINDING PROTEIN"/>
    <property type="match status" value="1"/>
</dbReference>
<dbReference type="PROSITE" id="PS50102">
    <property type="entry name" value="RRM"/>
    <property type="match status" value="2"/>
</dbReference>
<evidence type="ECO:0000256" key="4">
    <source>
        <dbReference type="SAM" id="MobiDB-lite"/>
    </source>
</evidence>
<dbReference type="Pfam" id="PF00397">
    <property type="entry name" value="WW"/>
    <property type="match status" value="1"/>
</dbReference>
<evidence type="ECO:0000256" key="2">
    <source>
        <dbReference type="ARBA" id="ARBA00022884"/>
    </source>
</evidence>
<dbReference type="Gene3D" id="2.20.70.10">
    <property type="match status" value="1"/>
</dbReference>
<dbReference type="InterPro" id="IPR000504">
    <property type="entry name" value="RRM_dom"/>
</dbReference>
<dbReference type="GO" id="GO:0003723">
    <property type="term" value="F:RNA binding"/>
    <property type="evidence" value="ECO:0007669"/>
    <property type="project" value="UniProtKB-UniRule"/>
</dbReference>
<dbReference type="InterPro" id="IPR036020">
    <property type="entry name" value="WW_dom_sf"/>
</dbReference>
<reference evidence="7" key="1">
    <citation type="journal article" date="2021" name="Front. Plant Sci.">
        <title>Chromosome-Scale Genome Assembly for Chinese Sour Jujube and Insights Into Its Genome Evolution and Domestication Signature.</title>
        <authorList>
            <person name="Shen L.-Y."/>
            <person name="Luo H."/>
            <person name="Wang X.-L."/>
            <person name="Wang X.-M."/>
            <person name="Qiu X.-J."/>
            <person name="Liu H."/>
            <person name="Zhou S.-S."/>
            <person name="Jia K.-H."/>
            <person name="Nie S."/>
            <person name="Bao Y.-T."/>
            <person name="Zhang R.-G."/>
            <person name="Yun Q.-Z."/>
            <person name="Chai Y.-H."/>
            <person name="Lu J.-Y."/>
            <person name="Li Y."/>
            <person name="Zhao S.-W."/>
            <person name="Mao J.-F."/>
            <person name="Jia S.-G."/>
            <person name="Mao Y.-M."/>
        </authorList>
    </citation>
    <scope>NUCLEOTIDE SEQUENCE</scope>
    <source>
        <strain evidence="7">AT0</strain>
        <tissue evidence="7">Leaf</tissue>
    </source>
</reference>
<dbReference type="InterPro" id="IPR035979">
    <property type="entry name" value="RBD_domain_sf"/>
</dbReference>
<accession>A0A978UQ02</accession>
<dbReference type="FunFam" id="3.30.70.330:FF:000374">
    <property type="entry name" value="Flowering time control protein FCA"/>
    <property type="match status" value="1"/>
</dbReference>
<evidence type="ECO:0000313" key="8">
    <source>
        <dbReference type="Proteomes" id="UP000813462"/>
    </source>
</evidence>
<dbReference type="Pfam" id="PF00076">
    <property type="entry name" value="RRM_1"/>
    <property type="match status" value="2"/>
</dbReference>
<evidence type="ECO:0000259" key="6">
    <source>
        <dbReference type="PROSITE" id="PS50102"/>
    </source>
</evidence>
<keyword evidence="1" id="KW-0677">Repeat</keyword>
<dbReference type="InterPro" id="IPR001202">
    <property type="entry name" value="WW_dom"/>
</dbReference>
<comment type="caution">
    <text evidence="7">The sequence shown here is derived from an EMBL/GenBank/DDBJ whole genome shotgun (WGS) entry which is preliminary data.</text>
</comment>
<evidence type="ECO:0000259" key="5">
    <source>
        <dbReference type="PROSITE" id="PS50020"/>
    </source>
</evidence>
<evidence type="ECO:0000256" key="1">
    <source>
        <dbReference type="ARBA" id="ARBA00022737"/>
    </source>
</evidence>
<protein>
    <recommendedName>
        <fullName evidence="9">Flowering time control protein FCA</fullName>
    </recommendedName>
</protein>
<dbReference type="PROSITE" id="PS01159">
    <property type="entry name" value="WW_DOMAIN_1"/>
    <property type="match status" value="1"/>
</dbReference>
<dbReference type="SMART" id="SM00360">
    <property type="entry name" value="RRM"/>
    <property type="match status" value="2"/>
</dbReference>
<sequence>MNGGERFCEQSECGASHPAAVASSSSSSSWPSGGDVNHNYYYHHHHHDQNFNASNFNPHYHHNSNRPDHQQHFDFQSFHSNGGAPAYGFTHALPLSGRKRDHMDSVIASHAKLYVSQVPRTASVDDIRPLFEQFGNIVEVVILKDKRTGYQQGSCFVKYSTIDEAEKAIRALNTQFTFPGEMVPITVKYADGERERLAILDKVFVGYLNRDATKKEIEEIFSPYGVVEDVYIVRDEMKQSRGCGFVKFSHKDMALAAIKALNGMYTMRGCDQPFIVRFADPKKPKGGETRGNTSFSGTNFGPHMQEPVVRRTTNPGDSMVGHNLPNAPYPLQHFSSTPQPQGVSLYANQEPQTPNINQQPFPSLQNPSSQLSQMPLQQTQNLQRSAQSFQAVPEMQKQMHLIQPSMESLEQQQWSQGSGQQTPQTGNNTQAVASNSVSPVVPVNAQVSELECDWSEHTCPDGYKYYYNCVTCESRWEKPEEFAIFEQQVKKQIQPHNPSNQFQSPLPVHSMEQVAQTQQVQHQTHVFHQKLQHQQSSLSASVSVNVAVTETE</sequence>
<evidence type="ECO:0000256" key="3">
    <source>
        <dbReference type="PROSITE-ProRule" id="PRU00176"/>
    </source>
</evidence>
<feature type="region of interest" description="Disordered" evidence="4">
    <location>
        <begin position="405"/>
        <end position="436"/>
    </location>
</feature>
<dbReference type="InterPro" id="IPR012677">
    <property type="entry name" value="Nucleotide-bd_a/b_plait_sf"/>
</dbReference>
<name>A0A978UQ02_ZIZJJ</name>
<evidence type="ECO:0000313" key="7">
    <source>
        <dbReference type="EMBL" id="KAH7516952.1"/>
    </source>
</evidence>
<feature type="compositionally biased region" description="Low complexity" evidence="4">
    <location>
        <begin position="411"/>
        <end position="436"/>
    </location>
</feature>
<dbReference type="Proteomes" id="UP000813462">
    <property type="component" value="Unassembled WGS sequence"/>
</dbReference>
<dbReference type="PROSITE" id="PS50020">
    <property type="entry name" value="WW_DOMAIN_2"/>
    <property type="match status" value="1"/>
</dbReference>
<dbReference type="Gene3D" id="3.30.70.330">
    <property type="match status" value="2"/>
</dbReference>
<feature type="domain" description="RRM" evidence="6">
    <location>
        <begin position="111"/>
        <end position="192"/>
    </location>
</feature>
<dbReference type="SUPFAM" id="SSF54928">
    <property type="entry name" value="RNA-binding domain, RBD"/>
    <property type="match status" value="2"/>
</dbReference>
<dbReference type="SUPFAM" id="SSF51045">
    <property type="entry name" value="WW domain"/>
    <property type="match status" value="1"/>
</dbReference>
<dbReference type="CDD" id="cd00201">
    <property type="entry name" value="WW"/>
    <property type="match status" value="1"/>
</dbReference>
<gene>
    <name evidence="7" type="ORF">FEM48_Zijuj09G0010300</name>
</gene>
<dbReference type="EMBL" id="JAEACU010000009">
    <property type="protein sequence ID" value="KAH7516952.1"/>
    <property type="molecule type" value="Genomic_DNA"/>
</dbReference>
<feature type="compositionally biased region" description="Low complexity" evidence="4">
    <location>
        <begin position="357"/>
        <end position="381"/>
    </location>
</feature>
<dbReference type="SMART" id="SM00456">
    <property type="entry name" value="WW"/>
    <property type="match status" value="1"/>
</dbReference>
<proteinExistence type="predicted"/>
<feature type="compositionally biased region" description="Polar residues" evidence="4">
    <location>
        <begin position="290"/>
        <end position="299"/>
    </location>
</feature>
<feature type="region of interest" description="Disordered" evidence="4">
    <location>
        <begin position="52"/>
        <end position="77"/>
    </location>
</feature>
<feature type="domain" description="WW" evidence="5">
    <location>
        <begin position="448"/>
        <end position="481"/>
    </location>
</feature>
<feature type="domain" description="RRM" evidence="6">
    <location>
        <begin position="201"/>
        <end position="281"/>
    </location>
</feature>
<evidence type="ECO:0008006" key="9">
    <source>
        <dbReference type="Google" id="ProtNLM"/>
    </source>
</evidence>
<keyword evidence="2 3" id="KW-0694">RNA-binding</keyword>
<dbReference type="AlphaFoldDB" id="A0A978UQ02"/>
<organism evidence="7 8">
    <name type="scientific">Ziziphus jujuba var. spinosa</name>
    <dbReference type="NCBI Taxonomy" id="714518"/>
    <lineage>
        <taxon>Eukaryota</taxon>
        <taxon>Viridiplantae</taxon>
        <taxon>Streptophyta</taxon>
        <taxon>Embryophyta</taxon>
        <taxon>Tracheophyta</taxon>
        <taxon>Spermatophyta</taxon>
        <taxon>Magnoliopsida</taxon>
        <taxon>eudicotyledons</taxon>
        <taxon>Gunneridae</taxon>
        <taxon>Pentapetalae</taxon>
        <taxon>rosids</taxon>
        <taxon>fabids</taxon>
        <taxon>Rosales</taxon>
        <taxon>Rhamnaceae</taxon>
        <taxon>Paliureae</taxon>
        <taxon>Ziziphus</taxon>
    </lineage>
</organism>
<feature type="compositionally biased region" description="Polar residues" evidence="4">
    <location>
        <begin position="333"/>
        <end position="356"/>
    </location>
</feature>